<proteinExistence type="predicted"/>
<organism evidence="2 3">
    <name type="scientific">Trematosphaeria pertusa</name>
    <dbReference type="NCBI Taxonomy" id="390896"/>
    <lineage>
        <taxon>Eukaryota</taxon>
        <taxon>Fungi</taxon>
        <taxon>Dikarya</taxon>
        <taxon>Ascomycota</taxon>
        <taxon>Pezizomycotina</taxon>
        <taxon>Dothideomycetes</taxon>
        <taxon>Pleosporomycetidae</taxon>
        <taxon>Pleosporales</taxon>
        <taxon>Massarineae</taxon>
        <taxon>Trematosphaeriaceae</taxon>
        <taxon>Trematosphaeria</taxon>
    </lineage>
</organism>
<feature type="region of interest" description="Disordered" evidence="1">
    <location>
        <begin position="1"/>
        <end position="23"/>
    </location>
</feature>
<dbReference type="EMBL" id="ML987193">
    <property type="protein sequence ID" value="KAF2250710.1"/>
    <property type="molecule type" value="Genomic_DNA"/>
</dbReference>
<dbReference type="AlphaFoldDB" id="A0A6A6IMC8"/>
<keyword evidence="3" id="KW-1185">Reference proteome</keyword>
<dbReference type="RefSeq" id="XP_033685714.1">
    <property type="nucleotide sequence ID" value="XM_033833054.1"/>
</dbReference>
<dbReference type="GeneID" id="54586384"/>
<name>A0A6A6IMC8_9PLEO</name>
<evidence type="ECO:0000256" key="1">
    <source>
        <dbReference type="SAM" id="MobiDB-lite"/>
    </source>
</evidence>
<reference evidence="2" key="1">
    <citation type="journal article" date="2020" name="Stud. Mycol.">
        <title>101 Dothideomycetes genomes: a test case for predicting lifestyles and emergence of pathogens.</title>
        <authorList>
            <person name="Haridas S."/>
            <person name="Albert R."/>
            <person name="Binder M."/>
            <person name="Bloem J."/>
            <person name="Labutti K."/>
            <person name="Salamov A."/>
            <person name="Andreopoulos B."/>
            <person name="Baker S."/>
            <person name="Barry K."/>
            <person name="Bills G."/>
            <person name="Bluhm B."/>
            <person name="Cannon C."/>
            <person name="Castanera R."/>
            <person name="Culley D."/>
            <person name="Daum C."/>
            <person name="Ezra D."/>
            <person name="Gonzalez J."/>
            <person name="Henrissat B."/>
            <person name="Kuo A."/>
            <person name="Liang C."/>
            <person name="Lipzen A."/>
            <person name="Lutzoni F."/>
            <person name="Magnuson J."/>
            <person name="Mondo S."/>
            <person name="Nolan M."/>
            <person name="Ohm R."/>
            <person name="Pangilinan J."/>
            <person name="Park H.-J."/>
            <person name="Ramirez L."/>
            <person name="Alfaro M."/>
            <person name="Sun H."/>
            <person name="Tritt A."/>
            <person name="Yoshinaga Y."/>
            <person name="Zwiers L.-H."/>
            <person name="Turgeon B."/>
            <person name="Goodwin S."/>
            <person name="Spatafora J."/>
            <person name="Crous P."/>
            <person name="Grigoriev I."/>
        </authorList>
    </citation>
    <scope>NUCLEOTIDE SEQUENCE</scope>
    <source>
        <strain evidence="2">CBS 122368</strain>
    </source>
</reference>
<sequence>MPGRKRQKRAESESSPPATIPSKPLPALPAEIWIRIFQILCGTYNPKNTKALLTLASQAWRVASVADEFIWATSMIRVGKRSGSGELLSEADNYCNVLRHTKHVGLTLPFGPLSPVSAQDTHLGFKGLMDSFMGHKMTTLVFSRHTAMRRDDHEVLDEALDDLPNLKRFMAPKTAFHTGRSVVLNAYASYSDGREFWYQSGADLDLSLKYIQRGGTPTSLALFGRGGNTRPSDYATFFRHTRMFDGQNRLRVDEVTLVKTHLLEVTKFVSLNQVIKLTIWDSYHLDDFFRKANCSLVERFSWMEHTDPDEVRGESARAFTDFTKRLTSIRDFSVRHSKKTSALSRFVPETLPPGLRSFSCVLGDLYCDPVSWNKRYDMYSKKFKELEALHLPISSVTSMLDGEGWSGDGQFTTYLRILAKMFRGCAHLKRLALSGPELRPAHGNPNRAHEVSERLTKVAHRVASEFQNVGIHLQTISIHLFDNILEEEDAFVPIPRHFRIVPARKQGSIRVEPIDPFEIPEDDEEAFAAMGLSYEHTLAEHVHKRMPFVPYKEDIQKHWTQRWFRHDEARA</sequence>
<evidence type="ECO:0000313" key="2">
    <source>
        <dbReference type="EMBL" id="KAF2250710.1"/>
    </source>
</evidence>
<dbReference type="Proteomes" id="UP000800094">
    <property type="component" value="Unassembled WGS sequence"/>
</dbReference>
<accession>A0A6A6IMC8</accession>
<evidence type="ECO:0000313" key="3">
    <source>
        <dbReference type="Proteomes" id="UP000800094"/>
    </source>
</evidence>
<gene>
    <name evidence="2" type="ORF">BU26DRAFT_562675</name>
</gene>
<protein>
    <submittedName>
        <fullName evidence="2">Uncharacterized protein</fullName>
    </submittedName>
</protein>